<keyword evidence="1" id="KW-0472">Membrane</keyword>
<keyword evidence="3" id="KW-1185">Reference proteome</keyword>
<evidence type="ECO:0000256" key="1">
    <source>
        <dbReference type="SAM" id="Phobius"/>
    </source>
</evidence>
<evidence type="ECO:0000313" key="3">
    <source>
        <dbReference type="Proteomes" id="UP001139648"/>
    </source>
</evidence>
<reference evidence="2" key="1">
    <citation type="submission" date="2022-06" db="EMBL/GenBank/DDBJ databases">
        <title>Sequencing the genomes of 1000 actinobacteria strains.</title>
        <authorList>
            <person name="Klenk H.-P."/>
        </authorList>
    </citation>
    <scope>NUCLEOTIDE SEQUENCE</scope>
    <source>
        <strain evidence="2">DSM 46694</strain>
    </source>
</reference>
<dbReference type="AlphaFoldDB" id="A0A9X2GV00"/>
<evidence type="ECO:0000313" key="2">
    <source>
        <dbReference type="EMBL" id="MCP2364362.1"/>
    </source>
</evidence>
<keyword evidence="1" id="KW-1133">Transmembrane helix</keyword>
<gene>
    <name evidence="2" type="ORF">HD597_011382</name>
</gene>
<sequence>MSHTENDLRELLTGRAGGQEGSSARLDTIIRRGRRIRRTRRALTAGAAALAVSAVAVAGVQVRPGAPPVAQQPVDSAQVEPTGPEIPEKYEVRLGAERFDLPLLHAERFETTGARSVTFVPTSTSTGYKVLCDDPRAWVTLTLALKSDEPGGASGRCGTSFGGHHDERSAPDDWLKRPQSLQVWVFPADAPVRKVAEEVTGCPPVRKGTECDESAQLRALGNPEVRERLLAEMGERPGRWAVAVYDRPAASGS</sequence>
<organism evidence="2 3">
    <name type="scientific">Nonomuraea thailandensis</name>
    <dbReference type="NCBI Taxonomy" id="1188745"/>
    <lineage>
        <taxon>Bacteria</taxon>
        <taxon>Bacillati</taxon>
        <taxon>Actinomycetota</taxon>
        <taxon>Actinomycetes</taxon>
        <taxon>Streptosporangiales</taxon>
        <taxon>Streptosporangiaceae</taxon>
        <taxon>Nonomuraea</taxon>
    </lineage>
</organism>
<accession>A0A9X2GV00</accession>
<dbReference type="Proteomes" id="UP001139648">
    <property type="component" value="Unassembled WGS sequence"/>
</dbReference>
<comment type="caution">
    <text evidence="2">The sequence shown here is derived from an EMBL/GenBank/DDBJ whole genome shotgun (WGS) entry which is preliminary data.</text>
</comment>
<keyword evidence="1" id="KW-0812">Transmembrane</keyword>
<dbReference type="EMBL" id="JAMZEB010000002">
    <property type="protein sequence ID" value="MCP2364362.1"/>
    <property type="molecule type" value="Genomic_DNA"/>
</dbReference>
<proteinExistence type="predicted"/>
<protein>
    <submittedName>
        <fullName evidence="2">Uncharacterized protein</fullName>
    </submittedName>
</protein>
<feature type="transmembrane region" description="Helical" evidence="1">
    <location>
        <begin position="42"/>
        <end position="62"/>
    </location>
</feature>
<name>A0A9X2GV00_9ACTN</name>
<dbReference type="RefSeq" id="WP_253756757.1">
    <property type="nucleotide sequence ID" value="NZ_BAABKA010000012.1"/>
</dbReference>